<reference evidence="2 3" key="1">
    <citation type="submission" date="2018-06" db="EMBL/GenBank/DDBJ databases">
        <title>Azoarcus communis strain SWub3 genome.</title>
        <authorList>
            <person name="Zorraquino Salvo V."/>
            <person name="Toubiana D."/>
            <person name="Blumwald E."/>
        </authorList>
    </citation>
    <scope>NUCLEOTIDE SEQUENCE [LARGE SCALE GENOMIC DNA]</scope>
    <source>
        <strain evidence="2 3">SWub3</strain>
    </source>
</reference>
<keyword evidence="3" id="KW-1185">Reference proteome</keyword>
<protein>
    <submittedName>
        <fullName evidence="2">DUF2905 domain-containing protein</fullName>
    </submittedName>
</protein>
<dbReference type="Pfam" id="PF11146">
    <property type="entry name" value="DUF2905"/>
    <property type="match status" value="1"/>
</dbReference>
<organism evidence="2 3">
    <name type="scientific">Parazoarcus communis SWub3 = DSM 12120</name>
    <dbReference type="NCBI Taxonomy" id="1121029"/>
    <lineage>
        <taxon>Bacteria</taxon>
        <taxon>Pseudomonadati</taxon>
        <taxon>Pseudomonadota</taxon>
        <taxon>Betaproteobacteria</taxon>
        <taxon>Rhodocyclales</taxon>
        <taxon>Zoogloeaceae</taxon>
        <taxon>Parazoarcus</taxon>
    </lineage>
</organism>
<gene>
    <name evidence="2" type="ORF">DNK49_01165</name>
</gene>
<dbReference type="AlphaFoldDB" id="A0A323V237"/>
<keyword evidence="1" id="KW-0472">Membrane</keyword>
<evidence type="ECO:0000256" key="1">
    <source>
        <dbReference type="SAM" id="Phobius"/>
    </source>
</evidence>
<name>A0A323V237_9RHOO</name>
<feature type="transmembrane region" description="Helical" evidence="1">
    <location>
        <begin position="44"/>
        <end position="62"/>
    </location>
</feature>
<evidence type="ECO:0000313" key="3">
    <source>
        <dbReference type="Proteomes" id="UP000248259"/>
    </source>
</evidence>
<accession>A0A323V237</accession>
<comment type="caution">
    <text evidence="2">The sequence shown here is derived from an EMBL/GenBank/DDBJ whole genome shotgun (WGS) entry which is preliminary data.</text>
</comment>
<dbReference type="RefSeq" id="WP_110522484.1">
    <property type="nucleotide sequence ID" value="NZ_QKOE01000001.1"/>
</dbReference>
<keyword evidence="1" id="KW-1133">Transmembrane helix</keyword>
<proteinExistence type="predicted"/>
<sequence>MFKWVVVILLIVVVSGLMQAKGSNPLRLGHLPGDLWFRFRGRAYHFPFTTTVLLSLLAWLILRSI</sequence>
<dbReference type="EMBL" id="QKOE01000001">
    <property type="protein sequence ID" value="PZA18183.1"/>
    <property type="molecule type" value="Genomic_DNA"/>
</dbReference>
<dbReference type="InterPro" id="IPR021320">
    <property type="entry name" value="DUF2905"/>
</dbReference>
<evidence type="ECO:0000313" key="2">
    <source>
        <dbReference type="EMBL" id="PZA18183.1"/>
    </source>
</evidence>
<keyword evidence="1" id="KW-0812">Transmembrane</keyword>
<dbReference type="Proteomes" id="UP000248259">
    <property type="component" value="Unassembled WGS sequence"/>
</dbReference>
<dbReference type="OrthoDB" id="9811610at2"/>